<evidence type="ECO:0000256" key="1">
    <source>
        <dbReference type="SAM" id="Phobius"/>
    </source>
</evidence>
<gene>
    <name evidence="2" type="ordered locus">Cphy_3561</name>
</gene>
<dbReference type="eggNOG" id="ENOG5033HRU">
    <property type="taxonomic scope" value="Bacteria"/>
</dbReference>
<feature type="transmembrane region" description="Helical" evidence="1">
    <location>
        <begin position="86"/>
        <end position="105"/>
    </location>
</feature>
<protein>
    <submittedName>
        <fullName evidence="2">Uncharacterized protein</fullName>
    </submittedName>
</protein>
<dbReference type="NCBIfam" id="NF038403">
    <property type="entry name" value="perm_prefix_1"/>
    <property type="match status" value="1"/>
</dbReference>
<proteinExistence type="predicted"/>
<name>A9KIP7_LACP7</name>
<evidence type="ECO:0000313" key="3">
    <source>
        <dbReference type="Proteomes" id="UP000000370"/>
    </source>
</evidence>
<keyword evidence="1" id="KW-0812">Transmembrane</keyword>
<dbReference type="HOGENOM" id="CLU_1010855_0_0_9"/>
<dbReference type="EMBL" id="CP000885">
    <property type="protein sequence ID" value="ABX43910.1"/>
    <property type="molecule type" value="Genomic_DNA"/>
</dbReference>
<dbReference type="KEGG" id="cpy:Cphy_3561"/>
<keyword evidence="3" id="KW-1185">Reference proteome</keyword>
<organism evidence="2 3">
    <name type="scientific">Lachnoclostridium phytofermentans (strain ATCC 700394 / DSM 18823 / ISDg)</name>
    <name type="common">Clostridium phytofermentans</name>
    <dbReference type="NCBI Taxonomy" id="357809"/>
    <lineage>
        <taxon>Bacteria</taxon>
        <taxon>Bacillati</taxon>
        <taxon>Bacillota</taxon>
        <taxon>Clostridia</taxon>
        <taxon>Lachnospirales</taxon>
        <taxon>Lachnospiraceae</taxon>
    </lineage>
</organism>
<dbReference type="InterPro" id="IPR047928">
    <property type="entry name" value="Perm_prefix_1"/>
</dbReference>
<dbReference type="Proteomes" id="UP000000370">
    <property type="component" value="Chromosome"/>
</dbReference>
<accession>A9KIP7</accession>
<keyword evidence="1" id="KW-1133">Transmembrane helix</keyword>
<reference evidence="3" key="1">
    <citation type="submission" date="2007-11" db="EMBL/GenBank/DDBJ databases">
        <title>Complete genome sequence of Clostridium phytofermentans ISDg.</title>
        <authorList>
            <person name="Leschine S.B."/>
            <person name="Warnick T.A."/>
            <person name="Blanchard J.L."/>
            <person name="Schnell D.J."/>
            <person name="Petit E.L."/>
            <person name="LaTouf W.G."/>
            <person name="Copeland A."/>
            <person name="Lucas S."/>
            <person name="Lapidus A."/>
            <person name="Barry K."/>
            <person name="Glavina del Rio T."/>
            <person name="Dalin E."/>
            <person name="Tice H."/>
            <person name="Pitluck S."/>
            <person name="Kiss H."/>
            <person name="Brettin T."/>
            <person name="Bruce D."/>
            <person name="Detter J.C."/>
            <person name="Han C."/>
            <person name="Kuske C."/>
            <person name="Schmutz J."/>
            <person name="Larimer F."/>
            <person name="Land M."/>
            <person name="Hauser L."/>
            <person name="Kyrpides N."/>
            <person name="Kim E.A."/>
            <person name="Richardson P."/>
        </authorList>
    </citation>
    <scope>NUCLEOTIDE SEQUENCE [LARGE SCALE GENOMIC DNA]</scope>
    <source>
        <strain evidence="3">ATCC 700394 / DSM 18823 / ISDg</strain>
    </source>
</reference>
<dbReference type="AlphaFoldDB" id="A9KIP7"/>
<keyword evidence="1" id="KW-0472">Membrane</keyword>
<sequence length="278" mass="32589" precursor="true">MMGKSQETTMMDIYHWCHEASRYICFKPDRVEVYQELLAHIFDKVNDFENCGMKREEAMKAAVEEMGDATEIGLMMRKIHKPYLGYLWRVTQVLLVLSFLLIFYVCRQAGGIRNMIEELKPQKDYWEQNREVYDRDSAYELVADLTPNCEARIDGYQLSIPKVVHWKFEYEEDGKVYQSDTFKFIVKAKHSPFLDAPKGILEHLTAIDNLGNYYTDVSGYTRGPSVVGNLTVKRLFSSQFEMWVDKLSPDAEWIELQYDFLGRSFRLRIPTIGRGTYD</sequence>
<evidence type="ECO:0000313" key="2">
    <source>
        <dbReference type="EMBL" id="ABX43910.1"/>
    </source>
</evidence>
<dbReference type="STRING" id="357809.Cphy_3561"/>